<feature type="domain" description="IcmF-related" evidence="3">
    <location>
        <begin position="534"/>
        <end position="836"/>
    </location>
</feature>
<dbReference type="AlphaFoldDB" id="A0AA40X279"/>
<dbReference type="Pfam" id="PF06744">
    <property type="entry name" value="IcmF_C"/>
    <property type="match status" value="1"/>
</dbReference>
<keyword evidence="1" id="KW-1133">Transmembrane helix</keyword>
<evidence type="ECO:0000259" key="4">
    <source>
        <dbReference type="Pfam" id="PF14331"/>
    </source>
</evidence>
<dbReference type="PANTHER" id="PTHR36153">
    <property type="entry name" value="INNER MEMBRANE PROTEIN-RELATED"/>
    <property type="match status" value="1"/>
</dbReference>
<feature type="transmembrane region" description="Helical" evidence="1">
    <location>
        <begin position="46"/>
        <end position="65"/>
    </location>
</feature>
<dbReference type="InterPro" id="IPR053156">
    <property type="entry name" value="T6SS_TssM-like"/>
</dbReference>
<feature type="domain" description="Type VI secretion system component TssM1 N-terminal" evidence="4">
    <location>
        <begin position="211"/>
        <end position="481"/>
    </location>
</feature>
<dbReference type="InterPro" id="IPR027417">
    <property type="entry name" value="P-loop_NTPase"/>
</dbReference>
<evidence type="ECO:0000313" key="5">
    <source>
        <dbReference type="EMBL" id="MBF6637104.1"/>
    </source>
</evidence>
<dbReference type="SUPFAM" id="SSF52540">
    <property type="entry name" value="P-loop containing nucleoside triphosphate hydrolases"/>
    <property type="match status" value="1"/>
</dbReference>
<gene>
    <name evidence="5" type="primary">tssM</name>
    <name evidence="5" type="ORF">ITX54_10620</name>
</gene>
<keyword evidence="1" id="KW-0812">Transmembrane</keyword>
<dbReference type="InterPro" id="IPR009612">
    <property type="entry name" value="IcmF-rel"/>
</dbReference>
<evidence type="ECO:0000259" key="2">
    <source>
        <dbReference type="Pfam" id="PF06744"/>
    </source>
</evidence>
<feature type="transmembrane region" description="Helical" evidence="1">
    <location>
        <begin position="473"/>
        <end position="495"/>
    </location>
</feature>
<organism evidence="5 6">
    <name type="scientific">Rouxiella silvae</name>
    <dbReference type="NCBI Taxonomy" id="1646373"/>
    <lineage>
        <taxon>Bacteria</taxon>
        <taxon>Pseudomonadati</taxon>
        <taxon>Pseudomonadota</taxon>
        <taxon>Gammaproteobacteria</taxon>
        <taxon>Enterobacterales</taxon>
        <taxon>Yersiniaceae</taxon>
        <taxon>Rouxiella</taxon>
    </lineage>
</organism>
<dbReference type="Pfam" id="PF06761">
    <property type="entry name" value="IcmF-related"/>
    <property type="match status" value="1"/>
</dbReference>
<reference evidence="5" key="2">
    <citation type="submission" date="2022-09" db="EMBL/GenBank/DDBJ databases">
        <title>Rouxiella aceris sp. nov., isolated from tree sap and emended description of the genus Rhouxiella.</title>
        <authorList>
            <person name="Kim I.S."/>
        </authorList>
    </citation>
    <scope>NUCLEOTIDE SEQUENCE</scope>
    <source>
        <strain evidence="5">SAP-2</strain>
    </source>
</reference>
<feature type="domain" description="Type VI secretion system IcmF C-terminal" evidence="2">
    <location>
        <begin position="1089"/>
        <end position="1192"/>
    </location>
</feature>
<comment type="caution">
    <text evidence="5">The sequence shown here is derived from an EMBL/GenBank/DDBJ whole genome shotgun (WGS) entry which is preliminary data.</text>
</comment>
<dbReference type="NCBIfam" id="TIGR03348">
    <property type="entry name" value="VI_IcmF"/>
    <property type="match status" value="1"/>
</dbReference>
<dbReference type="InterPro" id="IPR017731">
    <property type="entry name" value="TssM1-like"/>
</dbReference>
<dbReference type="RefSeq" id="WP_194977979.1">
    <property type="nucleotide sequence ID" value="NZ_JADMKS010000004.1"/>
</dbReference>
<sequence length="1206" mass="136165">MLRTLLSIITSRLLWGFVGITAICVIVWTVGPLVSIGDYRPLESEFNRFAAVLVLYLLWLSFRLVPRLWRSWQNRRLVRRIESSNKAPEEAAPVEDNPEQKRLAERFNEATQLLKKARFIDPKARKWPMWMQYFSRQYLYQLPWYIIIGAPGAGKTTALVNSGLHFPLAERFGKTALRGVGGTRNCDWWFTDEAILLDTAGRYTTQESQHEQDAGEWRSFMSLLKKYRARQPINGVMVTISVADLLTESEQARHAQATALRQRLLELHDQLGIQFPVYIMVTKTDLLKGFTAYFSEFNKEQRDQIWGVTWPWRDIELNLPQALDLQFSRLHQRLNDGLPDIMIVEQDSQKRAESYLFPQEFLSLQPVLKQYLSVLFAGSGFERPLRPRGVYFTSATQEGLPFDRVMAQLNRALNLPPLASDIRGNDWQNLDAENPIPAAHGRSFFLQGLLKTVIFQESGLAGSNRWWEVRNRLINWVGYGVVTMLLLIAVAWWLLSYHHNKQYLIEVQAKVSPVETQSAALPPLSQSDIYTLQPLLSSLVHLPETPKIDVNSPPFSWQAGLYRGDPVIDASQSLYQKALKQLLLPIVAQQVTGWLRSDDGSDVDYSYEALKAYQMLYRPKQYDGKLLRTWIMLNLQRQLPAGVTQEQLKQIDYHLGQLLDEQINTSPFERDDALILREQNVINRAPVAQRVYGRLKRLLLSNDTGIVTLVDLGGPQTELAFSRKSGQPITSGIPMLFTPKGYWDGFNKSIDSVTASIRQDDVWVLNRQGDSVGQKEMEDTVRRLYMDDFIAHWDALLGDIQLNHIADLSQRINTARMLSGRTSPMRNLMINVSRNVTLERAEKKSTQGMIEKGSAMFTNTATQTLQALFRAKKAAQEGNLEDPEQRVMAHFAPIIEQAQFTDEKSKTIPFDEQLKDIDDLYSYLTAVQDASNSGMQAPSGDVISRMQADAGREPEPFRSMLLSLAVGASSDTQRRDMANVQKRSSVEVGSFCRQAIAGRYPLVHSASVDITPDDLARMFAPGTGLMDTFFRENLANKVDTTHANWRFAPGVDGKSLPGSESVLRPFQQAQVIRDAFFANGSTTPSYRVTITPVSMDNNILNLTLDVDGQLLRYSHGPQTPQVVSWPGPGQTGQVRMQLGLTDGTTDTLSTSGPWALNRLFDKARLSPGNTSLSHLARFSVGGRQVVLEYTASSIRNPLQLPGFSCP</sequence>
<accession>A0AA40X279</accession>
<dbReference type="Pfam" id="PF14331">
    <property type="entry name" value="IcmF-related_N"/>
    <property type="match status" value="1"/>
</dbReference>
<name>A0AA40X279_9GAMM</name>
<feature type="transmembrane region" description="Helical" evidence="1">
    <location>
        <begin position="12"/>
        <end position="34"/>
    </location>
</feature>
<keyword evidence="1" id="KW-0472">Membrane</keyword>
<dbReference type="InterPro" id="IPR010623">
    <property type="entry name" value="IcmF_C"/>
</dbReference>
<dbReference type="InterPro" id="IPR025743">
    <property type="entry name" value="TssM1_N"/>
</dbReference>
<evidence type="ECO:0000313" key="6">
    <source>
        <dbReference type="Proteomes" id="UP000705283"/>
    </source>
</evidence>
<reference evidence="5" key="1">
    <citation type="submission" date="2020-11" db="EMBL/GenBank/DDBJ databases">
        <authorList>
            <person name="Lee S.D."/>
        </authorList>
    </citation>
    <scope>NUCLEOTIDE SEQUENCE</scope>
    <source>
        <strain evidence="5">SAP-2</strain>
    </source>
</reference>
<dbReference type="Proteomes" id="UP000705283">
    <property type="component" value="Unassembled WGS sequence"/>
</dbReference>
<evidence type="ECO:0000256" key="1">
    <source>
        <dbReference type="SAM" id="Phobius"/>
    </source>
</evidence>
<protein>
    <submittedName>
        <fullName evidence="5">Type VI secretion system membrane subunit TssM</fullName>
    </submittedName>
</protein>
<proteinExistence type="predicted"/>
<dbReference type="PANTHER" id="PTHR36153:SF1">
    <property type="entry name" value="TYPE VI SECRETION SYSTEM COMPONENT TSSM1"/>
    <property type="match status" value="1"/>
</dbReference>
<evidence type="ECO:0000259" key="3">
    <source>
        <dbReference type="Pfam" id="PF06761"/>
    </source>
</evidence>
<dbReference type="EMBL" id="JADMKS010000004">
    <property type="protein sequence ID" value="MBF6637104.1"/>
    <property type="molecule type" value="Genomic_DNA"/>
</dbReference>